<gene>
    <name evidence="2" type="ORF">KVP70_07920</name>
    <name evidence="3" type="ORF">L1274_002138</name>
</gene>
<organism evidence="2 4">
    <name type="scientific">Duganella violaceipulchra</name>
    <dbReference type="NCBI Taxonomy" id="2849652"/>
    <lineage>
        <taxon>Bacteria</taxon>
        <taxon>Pseudomonadati</taxon>
        <taxon>Pseudomonadota</taxon>
        <taxon>Betaproteobacteria</taxon>
        <taxon>Burkholderiales</taxon>
        <taxon>Oxalobacteraceae</taxon>
        <taxon>Telluria group</taxon>
        <taxon>Duganella</taxon>
    </lineage>
</organism>
<reference evidence="3" key="2">
    <citation type="submission" date="2022-03" db="EMBL/GenBank/DDBJ databases">
        <title>Genome Encyclopedia of Bacteria and Archaea VI: Functional Genomics of Type Strains.</title>
        <authorList>
            <person name="Whitman W."/>
        </authorList>
    </citation>
    <scope>NUCLEOTIDE SEQUENCE</scope>
    <source>
        <strain evidence="3">HSC-15S17</strain>
    </source>
</reference>
<dbReference type="PROSITE" id="PS51186">
    <property type="entry name" value="GNAT"/>
    <property type="match status" value="1"/>
</dbReference>
<dbReference type="Proteomes" id="UP001162889">
    <property type="component" value="Unassembled WGS sequence"/>
</dbReference>
<protein>
    <submittedName>
        <fullName evidence="2">GNAT family N-acetyltransferase</fullName>
    </submittedName>
    <submittedName>
        <fullName evidence="3">GNAT superfamily N-acetyltransferase</fullName>
    </submittedName>
</protein>
<evidence type="ECO:0000313" key="2">
    <source>
        <dbReference type="EMBL" id="MBV6320859.1"/>
    </source>
</evidence>
<name>A0AA41L2U4_9BURK</name>
<dbReference type="Proteomes" id="UP001155901">
    <property type="component" value="Unassembled WGS sequence"/>
</dbReference>
<comment type="caution">
    <text evidence="2">The sequence shown here is derived from an EMBL/GenBank/DDBJ whole genome shotgun (WGS) entry which is preliminary data.</text>
</comment>
<dbReference type="EMBL" id="JALJZU010000004">
    <property type="protein sequence ID" value="MCP2008430.1"/>
    <property type="molecule type" value="Genomic_DNA"/>
</dbReference>
<reference evidence="2" key="1">
    <citation type="submission" date="2021-07" db="EMBL/GenBank/DDBJ databases">
        <title>Characterization of violacein-producing bacteria and related species.</title>
        <authorList>
            <person name="Wilson H.S."/>
            <person name="De Leon M.E."/>
        </authorList>
    </citation>
    <scope>NUCLEOTIDE SEQUENCE</scope>
    <source>
        <strain evidence="2">HSC-15S17</strain>
    </source>
</reference>
<evidence type="ECO:0000313" key="3">
    <source>
        <dbReference type="EMBL" id="MCP2008430.1"/>
    </source>
</evidence>
<evidence type="ECO:0000259" key="1">
    <source>
        <dbReference type="PROSITE" id="PS51186"/>
    </source>
</evidence>
<dbReference type="InterPro" id="IPR000182">
    <property type="entry name" value="GNAT_dom"/>
</dbReference>
<dbReference type="GO" id="GO:0016747">
    <property type="term" value="F:acyltransferase activity, transferring groups other than amino-acyl groups"/>
    <property type="evidence" value="ECO:0007669"/>
    <property type="project" value="InterPro"/>
</dbReference>
<keyword evidence="5" id="KW-1185">Reference proteome</keyword>
<dbReference type="Pfam" id="PF00583">
    <property type="entry name" value="Acetyltransf_1"/>
    <property type="match status" value="1"/>
</dbReference>
<evidence type="ECO:0000313" key="4">
    <source>
        <dbReference type="Proteomes" id="UP001155901"/>
    </source>
</evidence>
<dbReference type="RefSeq" id="WP_217941580.1">
    <property type="nucleotide sequence ID" value="NZ_JAHTGR010000003.1"/>
</dbReference>
<dbReference type="CDD" id="cd04301">
    <property type="entry name" value="NAT_SF"/>
    <property type="match status" value="1"/>
</dbReference>
<sequence>MATVHVAVAQPGELDLAFALLPHVANQGVAAESVLLARRAGDHAIVGAAAFSSIPWEVRRSGLRGAIFVLPSQRRRGVGGALLTALGAMLRQWDVDYLHAWGEWDDIDAPPFLARKGFTPQRALLHYQVDTRNACRQTSLMLERLRVGRRIPAGAAAMPLAPRHLPQAITLYSSYARLPLGAAAARFEAALADPACAVLSQVVELDGELIGLLLCKPNQELPEVDLWITQPGHRHGWPALLLLDAPARQLATLARPRFRFSCNDAASATLQIARRTDATLLHTTHTYALAL</sequence>
<dbReference type="EMBL" id="JAHTGR010000003">
    <property type="protein sequence ID" value="MBV6320859.1"/>
    <property type="molecule type" value="Genomic_DNA"/>
</dbReference>
<proteinExistence type="predicted"/>
<evidence type="ECO:0000313" key="5">
    <source>
        <dbReference type="Proteomes" id="UP001162889"/>
    </source>
</evidence>
<dbReference type="AlphaFoldDB" id="A0AA41L2U4"/>
<feature type="domain" description="N-acetyltransferase" evidence="1">
    <location>
        <begin position="4"/>
        <end position="146"/>
    </location>
</feature>
<accession>A0AA41L2U4</accession>